<evidence type="ECO:0000313" key="13">
    <source>
        <dbReference type="EMBL" id="CDN40220.1"/>
    </source>
</evidence>
<evidence type="ECO:0000313" key="14">
    <source>
        <dbReference type="Proteomes" id="UP000261764"/>
    </source>
</evidence>
<evidence type="ECO:0000256" key="2">
    <source>
        <dbReference type="ARBA" id="ARBA00022490"/>
    </source>
</evidence>
<dbReference type="AlphaFoldDB" id="A0A292IH55"/>
<accession>A0A292IH55</accession>
<evidence type="ECO:0000256" key="1">
    <source>
        <dbReference type="ARBA" id="ARBA00005594"/>
    </source>
</evidence>
<organism evidence="13 14">
    <name type="scientific">Mycoplasma amphoriforme A39</name>
    <dbReference type="NCBI Taxonomy" id="572419"/>
    <lineage>
        <taxon>Bacteria</taxon>
        <taxon>Bacillati</taxon>
        <taxon>Mycoplasmatota</taxon>
        <taxon>Mollicutes</taxon>
        <taxon>Mycoplasmataceae</taxon>
        <taxon>Mycoplasma</taxon>
    </lineage>
</organism>
<gene>
    <name evidence="9" type="primary">argS</name>
    <name evidence="13" type="ORF">MAMA39_00960</name>
</gene>
<dbReference type="Gene3D" id="1.10.730.10">
    <property type="entry name" value="Isoleucyl-tRNA Synthetase, Domain 1"/>
    <property type="match status" value="1"/>
</dbReference>
<dbReference type="PANTHER" id="PTHR11956:SF5">
    <property type="entry name" value="ARGININE--TRNA LIGASE, CYTOPLASMIC"/>
    <property type="match status" value="1"/>
</dbReference>
<dbReference type="PANTHER" id="PTHR11956">
    <property type="entry name" value="ARGINYL-TRNA SYNTHETASE"/>
    <property type="match status" value="1"/>
</dbReference>
<keyword evidence="7 9" id="KW-0030">Aminoacyl-tRNA synthetase</keyword>
<dbReference type="SUPFAM" id="SSF47323">
    <property type="entry name" value="Anticodon-binding domain of a subclass of class I aminoacyl-tRNA synthetases"/>
    <property type="match status" value="1"/>
</dbReference>
<keyword evidence="4 9" id="KW-0547">Nucleotide-binding</keyword>
<dbReference type="NCBIfam" id="TIGR00456">
    <property type="entry name" value="argS"/>
    <property type="match status" value="1"/>
</dbReference>
<dbReference type="SMART" id="SM00836">
    <property type="entry name" value="DALR_1"/>
    <property type="match status" value="1"/>
</dbReference>
<evidence type="ECO:0000256" key="8">
    <source>
        <dbReference type="ARBA" id="ARBA00049339"/>
    </source>
</evidence>
<evidence type="ECO:0000256" key="7">
    <source>
        <dbReference type="ARBA" id="ARBA00023146"/>
    </source>
</evidence>
<dbReference type="InterPro" id="IPR036695">
    <property type="entry name" value="Arg-tRNA-synth_N_sf"/>
</dbReference>
<evidence type="ECO:0000256" key="9">
    <source>
        <dbReference type="HAMAP-Rule" id="MF_00123"/>
    </source>
</evidence>
<dbReference type="InterPro" id="IPR001412">
    <property type="entry name" value="aa-tRNA-synth_I_CS"/>
</dbReference>
<keyword evidence="2 9" id="KW-0963">Cytoplasm</keyword>
<evidence type="ECO:0000256" key="4">
    <source>
        <dbReference type="ARBA" id="ARBA00022741"/>
    </source>
</evidence>
<evidence type="ECO:0000256" key="10">
    <source>
        <dbReference type="RuleBase" id="RU363038"/>
    </source>
</evidence>
<dbReference type="CDD" id="cd00671">
    <property type="entry name" value="ArgRS_core"/>
    <property type="match status" value="1"/>
</dbReference>
<dbReference type="Pfam" id="PF00750">
    <property type="entry name" value="tRNA-synt_1d"/>
    <property type="match status" value="1"/>
</dbReference>
<keyword evidence="6 9" id="KW-0648">Protein biosynthesis</keyword>
<dbReference type="Pfam" id="PF05746">
    <property type="entry name" value="DALR_1"/>
    <property type="match status" value="1"/>
</dbReference>
<keyword evidence="14" id="KW-1185">Reference proteome</keyword>
<dbReference type="GO" id="GO:0005524">
    <property type="term" value="F:ATP binding"/>
    <property type="evidence" value="ECO:0007669"/>
    <property type="project" value="UniProtKB-UniRule"/>
</dbReference>
<dbReference type="PRINTS" id="PR01038">
    <property type="entry name" value="TRNASYNTHARG"/>
</dbReference>
<dbReference type="Gene3D" id="3.30.1360.70">
    <property type="entry name" value="Arginyl tRNA synthetase N-terminal domain"/>
    <property type="match status" value="1"/>
</dbReference>
<evidence type="ECO:0000259" key="12">
    <source>
        <dbReference type="SMART" id="SM01016"/>
    </source>
</evidence>
<dbReference type="EC" id="6.1.1.19" evidence="9"/>
<feature type="domain" description="Arginyl tRNA synthetase N-terminal" evidence="12">
    <location>
        <begin position="4"/>
        <end position="88"/>
    </location>
</feature>
<feature type="domain" description="DALR anticodon binding" evidence="11">
    <location>
        <begin position="438"/>
        <end position="556"/>
    </location>
</feature>
<proteinExistence type="inferred from homology"/>
<dbReference type="Pfam" id="PF03485">
    <property type="entry name" value="Arg_tRNA_synt_N"/>
    <property type="match status" value="1"/>
</dbReference>
<evidence type="ECO:0000256" key="3">
    <source>
        <dbReference type="ARBA" id="ARBA00022598"/>
    </source>
</evidence>
<sequence>MDYLYIRKYIKQALTALNIEKPKNFMVEMTRSLDHGDFASNIAMVLAKKIKQNPMVIAEKIRLKILELKPEYFLTIEVVKPGFINFFLNPKIYGKILAPFLKPHYLPKQLPKSQRKKINMEYVSANPTGALHLGHVRNAYVGNVLINMLKAIGHQVTSEYWINDMGTQVALFEVSVLVHYFELFNKKIPFPDGGYPGQDPYLVAQKMKAKFGDRFLNVKWDEHYVIKDQEIRKIVWRFCMDTMLDLIKNHLQQIGVNFQVWTSETQVYYSGIIEKLMETGFKNHTYKKDGALWLKTTDKGHDDKDRVLVKSDGSRTYFVTDIANQANKKARGFDLFLHVWGSDHEGHVKRMKLAMPVIKAKANQLGVVLIQMVKLVKGNEELKLSKRAGTALTIPDLLEFMNVDTSRWYILAQAPSSPIVIDVEKASKNDNSNPVYYVQYAHARISQLLKRAKTPINFRSKQQFDQLIHPAERSLFNLLMSLNPLLHSAVTTYEPHRLVSYVLELAKVFHGWYNQCRVSDLEDLNLKYQRCCLAKAVGNAIKFCLSLLGINAPIHMDKK</sequence>
<dbReference type="InterPro" id="IPR008909">
    <property type="entry name" value="DALR_anticod-bd"/>
</dbReference>
<evidence type="ECO:0000256" key="6">
    <source>
        <dbReference type="ARBA" id="ARBA00022917"/>
    </source>
</evidence>
<dbReference type="GO" id="GO:0006420">
    <property type="term" value="P:arginyl-tRNA aminoacylation"/>
    <property type="evidence" value="ECO:0007669"/>
    <property type="project" value="UniProtKB-UniRule"/>
</dbReference>
<reference evidence="13 14" key="1">
    <citation type="journal article" date="2015" name="Clin. Infect. Dis.">
        <title>Genomic Investigations unmask Mycoplasma amphoriforme, a new respiratory pathogen.</title>
        <authorList>
            <person name="Gillespie S.H."/>
            <person name="Ling C.L."/>
            <person name="Oravcova K."/>
            <person name="Pinheiro M."/>
            <person name="Wells L."/>
            <person name="Bryant J.M."/>
            <person name="McHugh T.D."/>
            <person name="Bebear C."/>
            <person name="Webster D."/>
            <person name="Harris S.R."/>
            <person name="Seth-Smith H.M."/>
            <person name="Thomson N.R."/>
        </authorList>
    </citation>
    <scope>NUCLEOTIDE SEQUENCE [LARGE SCALE GENOMIC DNA]</scope>
    <source>
        <strain evidence="13 14">A39</strain>
    </source>
</reference>
<evidence type="ECO:0000259" key="11">
    <source>
        <dbReference type="SMART" id="SM00836"/>
    </source>
</evidence>
<dbReference type="Gene3D" id="3.40.50.620">
    <property type="entry name" value="HUPs"/>
    <property type="match status" value="1"/>
</dbReference>
<keyword evidence="5 9" id="KW-0067">ATP-binding</keyword>
<name>A0A292IH55_9MOLU</name>
<dbReference type="SUPFAM" id="SSF55190">
    <property type="entry name" value="Arginyl-tRNA synthetase (ArgRS), N-terminal 'additional' domain"/>
    <property type="match status" value="1"/>
</dbReference>
<dbReference type="InterPro" id="IPR014729">
    <property type="entry name" value="Rossmann-like_a/b/a_fold"/>
</dbReference>
<feature type="short sequence motif" description="'HIGH' region" evidence="9">
    <location>
        <begin position="125"/>
        <end position="135"/>
    </location>
</feature>
<comment type="subcellular location">
    <subcellularLocation>
        <location evidence="9">Cytoplasm</location>
    </subcellularLocation>
</comment>
<dbReference type="PROSITE" id="PS00178">
    <property type="entry name" value="AA_TRNA_LIGASE_I"/>
    <property type="match status" value="1"/>
</dbReference>
<dbReference type="SUPFAM" id="SSF52374">
    <property type="entry name" value="Nucleotidylyl transferase"/>
    <property type="match status" value="1"/>
</dbReference>
<comment type="similarity">
    <text evidence="1 9 10">Belongs to the class-I aminoacyl-tRNA synthetase family.</text>
</comment>
<dbReference type="InterPro" id="IPR005148">
    <property type="entry name" value="Arg-tRNA-synth_N"/>
</dbReference>
<comment type="subunit">
    <text evidence="9">Monomer.</text>
</comment>
<dbReference type="GO" id="GO:0005737">
    <property type="term" value="C:cytoplasm"/>
    <property type="evidence" value="ECO:0007669"/>
    <property type="project" value="UniProtKB-SubCell"/>
</dbReference>
<dbReference type="Proteomes" id="UP000261764">
    <property type="component" value="Chromosome I"/>
</dbReference>
<dbReference type="InterPro" id="IPR035684">
    <property type="entry name" value="ArgRS_core"/>
</dbReference>
<keyword evidence="3 9" id="KW-0436">Ligase</keyword>
<dbReference type="SMART" id="SM01016">
    <property type="entry name" value="Arg_tRNA_synt_N"/>
    <property type="match status" value="1"/>
</dbReference>
<protein>
    <recommendedName>
        <fullName evidence="9">Arginine--tRNA ligase</fullName>
        <ecNumber evidence="9">6.1.1.19</ecNumber>
    </recommendedName>
    <alternativeName>
        <fullName evidence="9">Arginyl-tRNA synthetase</fullName>
        <shortName evidence="9">ArgRS</shortName>
    </alternativeName>
</protein>
<dbReference type="GO" id="GO:0004814">
    <property type="term" value="F:arginine-tRNA ligase activity"/>
    <property type="evidence" value="ECO:0007669"/>
    <property type="project" value="UniProtKB-UniRule"/>
</dbReference>
<comment type="catalytic activity">
    <reaction evidence="8 9">
        <text>tRNA(Arg) + L-arginine + ATP = L-arginyl-tRNA(Arg) + AMP + diphosphate</text>
        <dbReference type="Rhea" id="RHEA:20301"/>
        <dbReference type="Rhea" id="RHEA-COMP:9658"/>
        <dbReference type="Rhea" id="RHEA-COMP:9673"/>
        <dbReference type="ChEBI" id="CHEBI:30616"/>
        <dbReference type="ChEBI" id="CHEBI:32682"/>
        <dbReference type="ChEBI" id="CHEBI:33019"/>
        <dbReference type="ChEBI" id="CHEBI:78442"/>
        <dbReference type="ChEBI" id="CHEBI:78513"/>
        <dbReference type="ChEBI" id="CHEBI:456215"/>
        <dbReference type="EC" id="6.1.1.19"/>
    </reaction>
</comment>
<dbReference type="InterPro" id="IPR009080">
    <property type="entry name" value="tRNAsynth_Ia_anticodon-bd"/>
</dbReference>
<dbReference type="InterPro" id="IPR001278">
    <property type="entry name" value="Arg-tRNA-ligase"/>
</dbReference>
<evidence type="ECO:0000256" key="5">
    <source>
        <dbReference type="ARBA" id="ARBA00022840"/>
    </source>
</evidence>
<dbReference type="RefSeq" id="WP_343251561.1">
    <property type="nucleotide sequence ID" value="NZ_HG937516.1"/>
</dbReference>
<dbReference type="EMBL" id="HG937516">
    <property type="protein sequence ID" value="CDN40220.1"/>
    <property type="molecule type" value="Genomic_DNA"/>
</dbReference>
<dbReference type="HAMAP" id="MF_00123">
    <property type="entry name" value="Arg_tRNA_synth"/>
    <property type="match status" value="1"/>
</dbReference>
<dbReference type="KEGG" id="mamp:MAMA39_00960"/>